<proteinExistence type="predicted"/>
<gene>
    <name evidence="1" type="ORF">ACFVKH_14025</name>
</gene>
<evidence type="ECO:0000313" key="1">
    <source>
        <dbReference type="EMBL" id="MFE4107406.1"/>
    </source>
</evidence>
<evidence type="ECO:0000313" key="2">
    <source>
        <dbReference type="Proteomes" id="UP001600165"/>
    </source>
</evidence>
<dbReference type="RefSeq" id="WP_377966084.1">
    <property type="nucleotide sequence ID" value="NZ_JBHZOL010000086.1"/>
</dbReference>
<comment type="caution">
    <text evidence="1">The sequence shown here is derived from an EMBL/GenBank/DDBJ whole genome shotgun (WGS) entry which is preliminary data.</text>
</comment>
<keyword evidence="2" id="KW-1185">Reference proteome</keyword>
<sequence length="198" mass="21305">MFASTCSNKLKTAISQLAKVGQQKKLTQLFMLSAGIGSGLMAAQTLAAQAVEPASQTPQFTPSLSQAAESSTGSPLAIDGVYLYGQSPQPEQLGAAYMVFEARDGMTIGAFYMPNSSFDCFYGPLQANQAALTVVDSYSRETFSYNLALQQQDAIADSQGAAPLQFDLEGFYRLAELSDLDREVLATCKADHQEQVWQ</sequence>
<accession>A0ABW6IGR2</accession>
<dbReference type="EMBL" id="JBHZOL010000086">
    <property type="protein sequence ID" value="MFE4107406.1"/>
    <property type="molecule type" value="Genomic_DNA"/>
</dbReference>
<dbReference type="Proteomes" id="UP001600165">
    <property type="component" value="Unassembled WGS sequence"/>
</dbReference>
<reference evidence="1 2" key="1">
    <citation type="submission" date="2024-10" db="EMBL/GenBank/DDBJ databases">
        <authorList>
            <person name="Ratan Roy A."/>
            <person name="Morales Sandoval P.H."/>
            <person name="De Los Santos Villalobos S."/>
            <person name="Chakraborty S."/>
            <person name="Mukherjee J."/>
        </authorList>
    </citation>
    <scope>NUCLEOTIDE SEQUENCE [LARGE SCALE GENOMIC DNA]</scope>
    <source>
        <strain evidence="1 2">S1</strain>
    </source>
</reference>
<organism evidence="1 2">
    <name type="scientific">Almyronema epifaneia S1</name>
    <dbReference type="NCBI Taxonomy" id="2991925"/>
    <lineage>
        <taxon>Bacteria</taxon>
        <taxon>Bacillati</taxon>
        <taxon>Cyanobacteriota</taxon>
        <taxon>Cyanophyceae</taxon>
        <taxon>Nodosilineales</taxon>
        <taxon>Nodosilineaceae</taxon>
        <taxon>Almyronema</taxon>
        <taxon>Almyronema epifaneia</taxon>
    </lineage>
</organism>
<protein>
    <submittedName>
        <fullName evidence="1">Uncharacterized protein</fullName>
    </submittedName>
</protein>
<name>A0ABW6IGR2_9CYAN</name>